<name>A0ABU5U5C9_9CYAN</name>
<sequence>MLVILMENQLLEPVRVCQGCPLSDRSGQPRWRGGQLSCGHPVRQTTENLPSQYECQMGFRIANIQ</sequence>
<protein>
    <submittedName>
        <fullName evidence="1">Uncharacterized protein</fullName>
    </submittedName>
</protein>
<reference evidence="1 2" key="1">
    <citation type="submission" date="2023-12" db="EMBL/GenBank/DDBJ databases">
        <title>Baltic Sea Cyanobacteria.</title>
        <authorList>
            <person name="Delbaje E."/>
            <person name="Fewer D.P."/>
            <person name="Shishido T.K."/>
        </authorList>
    </citation>
    <scope>NUCLEOTIDE SEQUENCE [LARGE SCALE GENOMIC DNA]</scope>
    <source>
        <strain evidence="1 2">CCNP 1315</strain>
    </source>
</reference>
<accession>A0ABU5U5C9</accession>
<comment type="caution">
    <text evidence="1">The sequence shown here is derived from an EMBL/GenBank/DDBJ whole genome shotgun (WGS) entry which is preliminary data.</text>
</comment>
<dbReference type="EMBL" id="JAYGHT010000167">
    <property type="protein sequence ID" value="MEA5522344.1"/>
    <property type="molecule type" value="Genomic_DNA"/>
</dbReference>
<organism evidence="1 2">
    <name type="scientific">Limnoraphis robusta CCNP1315</name>
    <dbReference type="NCBI Taxonomy" id="3110306"/>
    <lineage>
        <taxon>Bacteria</taxon>
        <taxon>Bacillati</taxon>
        <taxon>Cyanobacteriota</taxon>
        <taxon>Cyanophyceae</taxon>
        <taxon>Oscillatoriophycideae</taxon>
        <taxon>Oscillatoriales</taxon>
        <taxon>Sirenicapillariaceae</taxon>
        <taxon>Limnoraphis</taxon>
    </lineage>
</organism>
<gene>
    <name evidence="1" type="ORF">VB854_25745</name>
</gene>
<dbReference type="Proteomes" id="UP001301728">
    <property type="component" value="Unassembled WGS sequence"/>
</dbReference>
<dbReference type="RefSeq" id="WP_046281469.1">
    <property type="nucleotide sequence ID" value="NZ_JAYGHT010000167.1"/>
</dbReference>
<keyword evidence="2" id="KW-1185">Reference proteome</keyword>
<evidence type="ECO:0000313" key="2">
    <source>
        <dbReference type="Proteomes" id="UP001301728"/>
    </source>
</evidence>
<proteinExistence type="predicted"/>
<evidence type="ECO:0000313" key="1">
    <source>
        <dbReference type="EMBL" id="MEA5522344.1"/>
    </source>
</evidence>